<dbReference type="EMBL" id="LXFE01004506">
    <property type="protein sequence ID" value="OLL21616.1"/>
    <property type="molecule type" value="Genomic_DNA"/>
</dbReference>
<dbReference type="STRING" id="1198029.A0A1U7LG33"/>
<dbReference type="OrthoDB" id="2686308at2759"/>
<name>A0A1U7LG33_NEOID</name>
<sequence>MAGGNRKGPRPSQPLLFLGSGAIIHAMSEEQDIRKYGGLVKYLPFTYTM</sequence>
<feature type="non-terminal residue" evidence="1">
    <location>
        <position position="49"/>
    </location>
</feature>
<keyword evidence="2" id="KW-1185">Reference proteome</keyword>
<evidence type="ECO:0000313" key="1">
    <source>
        <dbReference type="EMBL" id="OLL21616.1"/>
    </source>
</evidence>
<reference evidence="1 2" key="1">
    <citation type="submission" date="2016-04" db="EMBL/GenBank/DDBJ databases">
        <title>Evolutionary innovation and constraint leading to complex multicellularity in the Ascomycota.</title>
        <authorList>
            <person name="Cisse O."/>
            <person name="Nguyen A."/>
            <person name="Hewitt D.A."/>
            <person name="Jedd G."/>
            <person name="Stajich J.E."/>
        </authorList>
    </citation>
    <scope>NUCLEOTIDE SEQUENCE [LARGE SCALE GENOMIC DNA]</scope>
    <source>
        <strain evidence="1 2">DAH-3</strain>
    </source>
</reference>
<keyword evidence="1" id="KW-0496">Mitochondrion</keyword>
<geneLocation type="mitochondrion" evidence="1"/>
<organism evidence="1 2">
    <name type="scientific">Neolecta irregularis (strain DAH-3)</name>
    <dbReference type="NCBI Taxonomy" id="1198029"/>
    <lineage>
        <taxon>Eukaryota</taxon>
        <taxon>Fungi</taxon>
        <taxon>Dikarya</taxon>
        <taxon>Ascomycota</taxon>
        <taxon>Taphrinomycotina</taxon>
        <taxon>Neolectales</taxon>
        <taxon>Neolectaceae</taxon>
        <taxon>Neolecta</taxon>
    </lineage>
</organism>
<dbReference type="Proteomes" id="UP000186594">
    <property type="component" value="Unassembled WGS sequence"/>
</dbReference>
<proteinExistence type="predicted"/>
<accession>A0A1U7LG33</accession>
<evidence type="ECO:0000313" key="2">
    <source>
        <dbReference type="Proteomes" id="UP000186594"/>
    </source>
</evidence>
<comment type="caution">
    <text evidence="1">The sequence shown here is derived from an EMBL/GenBank/DDBJ whole genome shotgun (WGS) entry which is preliminary data.</text>
</comment>
<gene>
    <name evidence="1" type="primary">nad5_2</name>
    <name evidence="1" type="ORF">NEOLI_006013</name>
</gene>
<dbReference type="AlphaFoldDB" id="A0A1U7LG33"/>
<protein>
    <submittedName>
        <fullName evidence="1">NADH dehydrogenase subunit 5</fullName>
    </submittedName>
</protein>